<feature type="non-terminal residue" evidence="1">
    <location>
        <position position="772"/>
    </location>
</feature>
<dbReference type="OrthoDB" id="3269001at2759"/>
<proteinExistence type="predicted"/>
<gene>
    <name evidence="1" type="ORF">LAESUDRAFT_617409</name>
</gene>
<name>A0A165FEQ0_9APHY</name>
<evidence type="ECO:0000313" key="2">
    <source>
        <dbReference type="Proteomes" id="UP000076871"/>
    </source>
</evidence>
<dbReference type="GeneID" id="63820262"/>
<dbReference type="PANTHER" id="PTHR46579:SF1">
    <property type="entry name" value="F5_8 TYPE C DOMAIN-CONTAINING PROTEIN"/>
    <property type="match status" value="1"/>
</dbReference>
<dbReference type="InterPro" id="IPR004242">
    <property type="entry name" value="Transposase_21"/>
</dbReference>
<keyword evidence="2" id="KW-1185">Reference proteome</keyword>
<evidence type="ECO:0008006" key="3">
    <source>
        <dbReference type="Google" id="ProtNLM"/>
    </source>
</evidence>
<evidence type="ECO:0000313" key="1">
    <source>
        <dbReference type="EMBL" id="KZT08857.1"/>
    </source>
</evidence>
<dbReference type="RefSeq" id="XP_040766597.1">
    <property type="nucleotide sequence ID" value="XM_040903231.1"/>
</dbReference>
<dbReference type="Proteomes" id="UP000076871">
    <property type="component" value="Unassembled WGS sequence"/>
</dbReference>
<dbReference type="InParanoid" id="A0A165FEQ0"/>
<dbReference type="EMBL" id="KV427613">
    <property type="protein sequence ID" value="KZT08857.1"/>
    <property type="molecule type" value="Genomic_DNA"/>
</dbReference>
<dbReference type="AlphaFoldDB" id="A0A165FEQ0"/>
<reference evidence="1 2" key="1">
    <citation type="journal article" date="2016" name="Mol. Biol. Evol.">
        <title>Comparative Genomics of Early-Diverging Mushroom-Forming Fungi Provides Insights into the Origins of Lignocellulose Decay Capabilities.</title>
        <authorList>
            <person name="Nagy L.G."/>
            <person name="Riley R."/>
            <person name="Tritt A."/>
            <person name="Adam C."/>
            <person name="Daum C."/>
            <person name="Floudas D."/>
            <person name="Sun H."/>
            <person name="Yadav J.S."/>
            <person name="Pangilinan J."/>
            <person name="Larsson K.H."/>
            <person name="Matsuura K."/>
            <person name="Barry K."/>
            <person name="Labutti K."/>
            <person name="Kuo R."/>
            <person name="Ohm R.A."/>
            <person name="Bhattacharya S.S."/>
            <person name="Shirouzu T."/>
            <person name="Yoshinaga Y."/>
            <person name="Martin F.M."/>
            <person name="Grigoriev I.V."/>
            <person name="Hibbett D.S."/>
        </authorList>
    </citation>
    <scope>NUCLEOTIDE SEQUENCE [LARGE SCALE GENOMIC DNA]</scope>
    <source>
        <strain evidence="1 2">93-53</strain>
    </source>
</reference>
<dbReference type="STRING" id="1314785.A0A165FEQ0"/>
<sequence>YLVGIIPGPSKPSLNQVNHFLEPLIDDLLAFWDPGVFFSRTASYPKGRLVHCAVIPLVCDLPAARQVSGHGSYSASFFCSFCKLRLEDIENFDSNTWPKRDPMEHRKHAEEWRKANSYEARASIFKAHGVRWSQLLKLPYWDPIAFTVVDTMHNQYLGLIRTHCKEIWGMNIEVEDGDGMYVHARNVPPRPSDTDMQEGKHLLYGGSMSQLAKCTKAVLWHLCFEHDLRCARTKKQLLASLVHWVIDTSSAMDVTSKSNNSTSTLPMMEERVRKAEASLARGSQAKTLATHCKPALIAMCESRHLESTGVKAVLAERLITWNTHATAVDVSTLFCFFIKNYSRSNQPPRLSHEQHEEGKTRNASTVVLGRNTLAQVHADMEQTELPSWVSPAPCNFGTETRGKLHADQWLAACSINLPITLVRLWGKEQGRKQKMLQNFMDLLTAVTISSMLEISHQHIQIYERSLLRYLQTLRELYKEAVIKPNHHLALHVGESLRIFGPAHSTRTFSTERMNYLLMQTNTNGKFGELELTYMTHTCRAANLRALLRHDKIRGIMDEFMTCYDGIYNEDRRGTRLRESTTLDAQPQGIPGKNSKVTSLEKNQFMALLQLLNAEIGHDMYVDARDVRRTPGCQQLSNKGTNCPKIMIGGITYRPHNVAPKDSNIIFSSPHTAHTQAGRIINIFLHQHRDVHGKLVEESFVSIESLQELTELDRLSDPYSNFPGVGGKLYYNAYSSDINVVRPSNIISHFAKTPMEVQGIKRSCIHVLPLDRV</sequence>
<feature type="non-terminal residue" evidence="1">
    <location>
        <position position="1"/>
    </location>
</feature>
<dbReference type="Pfam" id="PF02992">
    <property type="entry name" value="Transposase_21"/>
    <property type="match status" value="1"/>
</dbReference>
<protein>
    <recommendedName>
        <fullName evidence="3">SAP domain-containing protein</fullName>
    </recommendedName>
</protein>
<organism evidence="1 2">
    <name type="scientific">Laetiporus sulphureus 93-53</name>
    <dbReference type="NCBI Taxonomy" id="1314785"/>
    <lineage>
        <taxon>Eukaryota</taxon>
        <taxon>Fungi</taxon>
        <taxon>Dikarya</taxon>
        <taxon>Basidiomycota</taxon>
        <taxon>Agaricomycotina</taxon>
        <taxon>Agaricomycetes</taxon>
        <taxon>Polyporales</taxon>
        <taxon>Laetiporus</taxon>
    </lineage>
</organism>
<accession>A0A165FEQ0</accession>
<dbReference type="PANTHER" id="PTHR46579">
    <property type="entry name" value="F5/8 TYPE C DOMAIN-CONTAINING PROTEIN-RELATED"/>
    <property type="match status" value="1"/>
</dbReference>